<comment type="caution">
    <text evidence="4">The sequence shown here is derived from an EMBL/GenBank/DDBJ whole genome shotgun (WGS) entry which is preliminary data.</text>
</comment>
<keyword evidence="5" id="KW-1185">Reference proteome</keyword>
<evidence type="ECO:0000259" key="2">
    <source>
        <dbReference type="Pfam" id="PF07632"/>
    </source>
</evidence>
<accession>A0ABR1KHT4</accession>
<organism evidence="4 5">
    <name type="scientific">Phyllosticta citriasiana</name>
    <dbReference type="NCBI Taxonomy" id="595635"/>
    <lineage>
        <taxon>Eukaryota</taxon>
        <taxon>Fungi</taxon>
        <taxon>Dikarya</taxon>
        <taxon>Ascomycota</taxon>
        <taxon>Pezizomycotina</taxon>
        <taxon>Dothideomycetes</taxon>
        <taxon>Dothideomycetes incertae sedis</taxon>
        <taxon>Botryosphaeriales</taxon>
        <taxon>Phyllostictaceae</taxon>
        <taxon>Phyllosticta</taxon>
    </lineage>
</organism>
<feature type="domain" description="Cellulose-binding Sde182 nucleoside hydrolase-like" evidence="2">
    <location>
        <begin position="50"/>
        <end position="319"/>
    </location>
</feature>
<proteinExistence type="predicted"/>
<dbReference type="InterPro" id="IPR048527">
    <property type="entry name" value="Sde182_C"/>
</dbReference>
<sequence>MAANTSWPTDAGEWRTSNPDTGLQVAPDSKSSARNLLTNGEGARYENKHRVFVLTDISNEPDDQMSLVRLLVHSNEIQIEGIAAITSVWLNYTTDLPTIHHVIDTYGDVVENLNANVPEAGKYPTGEELLSKTYTGHPVYGLAAIGANYTTLSNASVALINATDASEERLWVSVWGGANVLAEALNHVEKTRSAEELASFVSKLHVYSISDQDDAGPWIREKFPKLFYIVSLHGFSEYSQAAWIGISGEHMRSFDVGGPDSSLVTNEWLEKNVRLGELGKQYPEFKFIMEGDTPAFLSLIPNGLTQPEYPQWGGWGGRYINVDSSGRSLVFSNTADYVVGLDNQTHASAYATIWRWRKAFQYDFAARMAWAAYGNDTTKTNHHPVAIVNGSASLDTIKVPYRLGESLVLDASESWDPDNDDLTFSWYNYREASIRIDGGEVPHVSPNVTITPLNDKGSVVELLPKDNLTLHIILTVEDDRKMNLATYRRVILEPEA</sequence>
<dbReference type="Gene3D" id="3.90.245.10">
    <property type="entry name" value="Ribonucleoside hydrolase-like"/>
    <property type="match status" value="1"/>
</dbReference>
<dbReference type="Proteomes" id="UP001363622">
    <property type="component" value="Unassembled WGS sequence"/>
</dbReference>
<feature type="region of interest" description="Disordered" evidence="1">
    <location>
        <begin position="1"/>
        <end position="32"/>
    </location>
</feature>
<reference evidence="4 5" key="1">
    <citation type="submission" date="2024-04" db="EMBL/GenBank/DDBJ databases">
        <title>Phyllosticta paracitricarpa is synonymous to the EU quarantine fungus P. citricarpa based on phylogenomic analyses.</title>
        <authorList>
            <consortium name="Lawrence Berkeley National Laboratory"/>
            <person name="Van Ingen-Buijs V.A."/>
            <person name="Van Westerhoven A.C."/>
            <person name="Haridas S."/>
            <person name="Skiadas P."/>
            <person name="Martin F."/>
            <person name="Groenewald J.Z."/>
            <person name="Crous P.W."/>
            <person name="Seidl M.F."/>
        </authorList>
    </citation>
    <scope>NUCLEOTIDE SEQUENCE [LARGE SCALE GENOMIC DNA]</scope>
    <source>
        <strain evidence="4 5">CBS 123371</strain>
    </source>
</reference>
<dbReference type="InterPro" id="IPR036452">
    <property type="entry name" value="Ribo_hydro-like"/>
</dbReference>
<protein>
    <submittedName>
        <fullName evidence="4">DUF1593-domain-containing protein</fullName>
    </submittedName>
</protein>
<evidence type="ECO:0000313" key="5">
    <source>
        <dbReference type="Proteomes" id="UP001363622"/>
    </source>
</evidence>
<evidence type="ECO:0000313" key="4">
    <source>
        <dbReference type="EMBL" id="KAK7515001.1"/>
    </source>
</evidence>
<dbReference type="InterPro" id="IPR013783">
    <property type="entry name" value="Ig-like_fold"/>
</dbReference>
<feature type="domain" description="Cellulose-binding Sde182 C-terminal" evidence="3">
    <location>
        <begin position="407"/>
        <end position="493"/>
    </location>
</feature>
<dbReference type="Pfam" id="PF07632">
    <property type="entry name" value="Sde182_NH-like"/>
    <property type="match status" value="1"/>
</dbReference>
<dbReference type="Gene3D" id="2.60.40.10">
    <property type="entry name" value="Immunoglobulins"/>
    <property type="match status" value="1"/>
</dbReference>
<evidence type="ECO:0000256" key="1">
    <source>
        <dbReference type="SAM" id="MobiDB-lite"/>
    </source>
</evidence>
<dbReference type="EMBL" id="JBBPHU010000008">
    <property type="protein sequence ID" value="KAK7515001.1"/>
    <property type="molecule type" value="Genomic_DNA"/>
</dbReference>
<evidence type="ECO:0000259" key="3">
    <source>
        <dbReference type="Pfam" id="PF21027"/>
    </source>
</evidence>
<name>A0ABR1KHT4_9PEZI</name>
<dbReference type="InterPro" id="IPR011483">
    <property type="entry name" value="Sde182_NH-like"/>
</dbReference>
<dbReference type="Pfam" id="PF21027">
    <property type="entry name" value="Sde0182_C"/>
    <property type="match status" value="1"/>
</dbReference>
<gene>
    <name evidence="4" type="ORF">IWZ03DRAFT_400839</name>
</gene>